<dbReference type="EMBL" id="CP002349">
    <property type="protein sequence ID" value="ADR21509.1"/>
    <property type="molecule type" value="Genomic_DNA"/>
</dbReference>
<dbReference type="RefSeq" id="WP_013453656.1">
    <property type="nucleotide sequence ID" value="NC_014759.1"/>
</dbReference>
<dbReference type="OrthoDB" id="1179464at2"/>
<dbReference type="KEGG" id="mtt:Ftrac_1519"/>
<dbReference type="AlphaFoldDB" id="E4TPC1"/>
<evidence type="ECO:0000313" key="1">
    <source>
        <dbReference type="EMBL" id="ADR21509.1"/>
    </source>
</evidence>
<dbReference type="Proteomes" id="UP000008720">
    <property type="component" value="Chromosome"/>
</dbReference>
<protein>
    <submittedName>
        <fullName evidence="1">Uncharacterized protein</fullName>
    </submittedName>
</protein>
<gene>
    <name evidence="1" type="ordered locus">Ftrac_1519</name>
</gene>
<name>E4TPC1_MARTH</name>
<keyword evidence="2" id="KW-1185">Reference proteome</keyword>
<dbReference type="HOGENOM" id="CLU_1255161_0_0_10"/>
<evidence type="ECO:0000313" key="2">
    <source>
        <dbReference type="Proteomes" id="UP000008720"/>
    </source>
</evidence>
<sequence length="199" mass="23293">MRNHLYLFFVLLIGLESTIVFGQSKYQNGYVVTNQKDTIYGQLRDRSPEPFGKIFKKVRMKGFWIFETRFGPDDLKSYKIGNDIYQSIWYDSYSKLFSIFHVSIPGQGEKVFMRLAVGGEVNLYWDEYRDADSGYEMEIPFFKRAESQELIRVTQGILGLKQKHLANLFADCPSLVNLMKKGFFDTPEEMANYFNEKCN</sequence>
<accession>E4TPC1</accession>
<organism evidence="1 2">
    <name type="scientific">Marivirga tractuosa (strain ATCC 23168 / DSM 4126 / NBRC 15989 / NCIMB 1408 / VKM B-1430 / H-43)</name>
    <name type="common">Microscilla tractuosa</name>
    <name type="synonym">Flexibacter tractuosus</name>
    <dbReference type="NCBI Taxonomy" id="643867"/>
    <lineage>
        <taxon>Bacteria</taxon>
        <taxon>Pseudomonadati</taxon>
        <taxon>Bacteroidota</taxon>
        <taxon>Cytophagia</taxon>
        <taxon>Cytophagales</taxon>
        <taxon>Marivirgaceae</taxon>
        <taxon>Marivirga</taxon>
    </lineage>
</organism>
<reference evidence="1 2" key="1">
    <citation type="journal article" date="2011" name="Stand. Genomic Sci.">
        <title>Complete genome sequence of Marivirga tractuosa type strain (H-43).</title>
        <authorList>
            <person name="Pagani I."/>
            <person name="Chertkov O."/>
            <person name="Lapidus A."/>
            <person name="Lucas S."/>
            <person name="Del Rio T.G."/>
            <person name="Tice H."/>
            <person name="Copeland A."/>
            <person name="Cheng J.F."/>
            <person name="Nolan M."/>
            <person name="Saunders E."/>
            <person name="Pitluck S."/>
            <person name="Held B."/>
            <person name="Goodwin L."/>
            <person name="Liolios K."/>
            <person name="Ovchinikova G."/>
            <person name="Ivanova N."/>
            <person name="Mavromatis K."/>
            <person name="Pati A."/>
            <person name="Chen A."/>
            <person name="Palaniappan K."/>
            <person name="Land M."/>
            <person name="Hauser L."/>
            <person name="Jeffries C.D."/>
            <person name="Detter J.C."/>
            <person name="Han C."/>
            <person name="Tapia R."/>
            <person name="Ngatchou-Djao O.D."/>
            <person name="Rohde M."/>
            <person name="Goker M."/>
            <person name="Spring S."/>
            <person name="Sikorski J."/>
            <person name="Woyke T."/>
            <person name="Bristow J."/>
            <person name="Eisen J.A."/>
            <person name="Markowitz V."/>
            <person name="Hugenholtz P."/>
            <person name="Klenk H.P."/>
            <person name="Kyrpides N.C."/>
        </authorList>
    </citation>
    <scope>NUCLEOTIDE SEQUENCE [LARGE SCALE GENOMIC DNA]</scope>
    <source>
        <strain evidence="2">ATCC 23168 / DSM 4126 / NBRC 15989 / NCIMB 1408 / VKM B-1430 / H-43</strain>
    </source>
</reference>
<proteinExistence type="predicted"/>
<dbReference type="eggNOG" id="ENOG50336TZ">
    <property type="taxonomic scope" value="Bacteria"/>
</dbReference>